<comment type="caution">
    <text evidence="3">The sequence shown here is derived from an EMBL/GenBank/DDBJ whole genome shotgun (WGS) entry which is preliminary data.</text>
</comment>
<keyword evidence="2" id="KW-0812">Transmembrane</keyword>
<accession>A0AAD7EGT8</accession>
<sequence>MALELSLWRLTSLSLPLPSMDNPPDESAGFSNNLTSRNRESRPGPHGSGMFTGSQNFTVTGHTFNNITNQYTASVPSDFRMIPLGDIDLQHEIQVDRGVLGRWRRRGFIAQQVRVIYMRHFSMMTLCHFGNMWTLIDIPTSQQYISGPAVLPDFTNNWSSTRTTIHYGYVALLVSSVQSSYHPVPSSLTLAIALLEDCTRTEYPVHRIWSSCLSQFRMISIPTSTTVNLDYPLEGPVEIAYMPNLDSHNAGWHTSEGANRVVMEDGWTRFKSSDVLNGMMELQICYPVTDPWFSQANHIFRRLQIMSNFNDYGATSSCYDVFFRLEVLGTAKEPPAGFLFLCPQGDFKTSPSSFHWPDCPAYWSLDPSGTDRLSVEEAIWAGFPAFQLTTTLFGLSWDTGVYEGLQKFHQGKGFDSNSLDLAQHLQYPLYELSAKADSTFAHVNEGDFEEVDQEDLDAESRAKSDNTQTEASVSEDVDNIEGSHAEEDDHDLDSVCTACGSDHFAENQEPPAPDTTSIAENRPDSPALYAEMLALSGSLKVLIAIQLVLILFLGLSGLYEHK</sequence>
<evidence type="ECO:0000313" key="3">
    <source>
        <dbReference type="EMBL" id="KAJ7319401.1"/>
    </source>
</evidence>
<feature type="region of interest" description="Disordered" evidence="1">
    <location>
        <begin position="18"/>
        <end position="52"/>
    </location>
</feature>
<evidence type="ECO:0000256" key="1">
    <source>
        <dbReference type="SAM" id="MobiDB-lite"/>
    </source>
</evidence>
<feature type="region of interest" description="Disordered" evidence="1">
    <location>
        <begin position="501"/>
        <end position="522"/>
    </location>
</feature>
<dbReference type="Proteomes" id="UP001218218">
    <property type="component" value="Unassembled WGS sequence"/>
</dbReference>
<dbReference type="AlphaFoldDB" id="A0AAD7EGT8"/>
<evidence type="ECO:0000256" key="2">
    <source>
        <dbReference type="SAM" id="Phobius"/>
    </source>
</evidence>
<name>A0AAD7EGT8_9AGAR</name>
<feature type="region of interest" description="Disordered" evidence="1">
    <location>
        <begin position="445"/>
        <end position="478"/>
    </location>
</feature>
<gene>
    <name evidence="3" type="ORF">DFH08DRAFT_942314</name>
</gene>
<protein>
    <submittedName>
        <fullName evidence="3">Uncharacterized protein</fullName>
    </submittedName>
</protein>
<feature type="compositionally biased region" description="Acidic residues" evidence="1">
    <location>
        <begin position="446"/>
        <end position="457"/>
    </location>
</feature>
<evidence type="ECO:0000313" key="4">
    <source>
        <dbReference type="Proteomes" id="UP001218218"/>
    </source>
</evidence>
<organism evidence="3 4">
    <name type="scientific">Mycena albidolilacea</name>
    <dbReference type="NCBI Taxonomy" id="1033008"/>
    <lineage>
        <taxon>Eukaryota</taxon>
        <taxon>Fungi</taxon>
        <taxon>Dikarya</taxon>
        <taxon>Basidiomycota</taxon>
        <taxon>Agaricomycotina</taxon>
        <taxon>Agaricomycetes</taxon>
        <taxon>Agaricomycetidae</taxon>
        <taxon>Agaricales</taxon>
        <taxon>Marasmiineae</taxon>
        <taxon>Mycenaceae</taxon>
        <taxon>Mycena</taxon>
    </lineage>
</organism>
<proteinExistence type="predicted"/>
<reference evidence="3" key="1">
    <citation type="submission" date="2023-03" db="EMBL/GenBank/DDBJ databases">
        <title>Massive genome expansion in bonnet fungi (Mycena s.s.) driven by repeated elements and novel gene families across ecological guilds.</title>
        <authorList>
            <consortium name="Lawrence Berkeley National Laboratory"/>
            <person name="Harder C.B."/>
            <person name="Miyauchi S."/>
            <person name="Viragh M."/>
            <person name="Kuo A."/>
            <person name="Thoen E."/>
            <person name="Andreopoulos B."/>
            <person name="Lu D."/>
            <person name="Skrede I."/>
            <person name="Drula E."/>
            <person name="Henrissat B."/>
            <person name="Morin E."/>
            <person name="Kohler A."/>
            <person name="Barry K."/>
            <person name="LaButti K."/>
            <person name="Morin E."/>
            <person name="Salamov A."/>
            <person name="Lipzen A."/>
            <person name="Mereny Z."/>
            <person name="Hegedus B."/>
            <person name="Baldrian P."/>
            <person name="Stursova M."/>
            <person name="Weitz H."/>
            <person name="Taylor A."/>
            <person name="Grigoriev I.V."/>
            <person name="Nagy L.G."/>
            <person name="Martin F."/>
            <person name="Kauserud H."/>
        </authorList>
    </citation>
    <scope>NUCLEOTIDE SEQUENCE</scope>
    <source>
        <strain evidence="3">CBHHK002</strain>
    </source>
</reference>
<keyword evidence="4" id="KW-1185">Reference proteome</keyword>
<feature type="transmembrane region" description="Helical" evidence="2">
    <location>
        <begin position="541"/>
        <end position="559"/>
    </location>
</feature>
<dbReference type="EMBL" id="JARIHO010000054">
    <property type="protein sequence ID" value="KAJ7319401.1"/>
    <property type="molecule type" value="Genomic_DNA"/>
</dbReference>
<keyword evidence="2" id="KW-1133">Transmembrane helix</keyword>
<keyword evidence="2" id="KW-0472">Membrane</keyword>